<dbReference type="EMBL" id="KB445792">
    <property type="protein sequence ID" value="EMD40883.1"/>
    <property type="molecule type" value="Genomic_DNA"/>
</dbReference>
<organism evidence="1 2">
    <name type="scientific">Ceriporiopsis subvermispora (strain B)</name>
    <name type="common">White-rot fungus</name>
    <name type="synonym">Gelatoporia subvermispora</name>
    <dbReference type="NCBI Taxonomy" id="914234"/>
    <lineage>
        <taxon>Eukaryota</taxon>
        <taxon>Fungi</taxon>
        <taxon>Dikarya</taxon>
        <taxon>Basidiomycota</taxon>
        <taxon>Agaricomycotina</taxon>
        <taxon>Agaricomycetes</taxon>
        <taxon>Polyporales</taxon>
        <taxon>Gelatoporiaceae</taxon>
        <taxon>Gelatoporia</taxon>
    </lineage>
</organism>
<evidence type="ECO:0008006" key="3">
    <source>
        <dbReference type="Google" id="ProtNLM"/>
    </source>
</evidence>
<evidence type="ECO:0000313" key="2">
    <source>
        <dbReference type="Proteomes" id="UP000016930"/>
    </source>
</evidence>
<keyword evidence="2" id="KW-1185">Reference proteome</keyword>
<sequence length="176" mass="19328">MSSFDDRMARAELPPPGPAYFAARRALWCTSPENVPIQTASTFSIPRLEELLAKEDVHENEEYWNAGIKQIHTGLMKGVYLKKRLPLSTVLKVLQCGWIRDGTWPKGSTAPDSDNEHQVWGVDGIPLDSVVLSTTTPDCVSGGTSPWSTEGRNDNFQSFMLKDGRSSGSTPHHAGS</sequence>
<gene>
    <name evidence="1" type="ORF">CERSUDRAFT_62861</name>
</gene>
<reference evidence="1 2" key="1">
    <citation type="journal article" date="2012" name="Proc. Natl. Acad. Sci. U.S.A.">
        <title>Comparative genomics of Ceriporiopsis subvermispora and Phanerochaete chrysosporium provide insight into selective ligninolysis.</title>
        <authorList>
            <person name="Fernandez-Fueyo E."/>
            <person name="Ruiz-Duenas F.J."/>
            <person name="Ferreira P."/>
            <person name="Floudas D."/>
            <person name="Hibbett D.S."/>
            <person name="Canessa P."/>
            <person name="Larrondo L.F."/>
            <person name="James T.Y."/>
            <person name="Seelenfreund D."/>
            <person name="Lobos S."/>
            <person name="Polanco R."/>
            <person name="Tello M."/>
            <person name="Honda Y."/>
            <person name="Watanabe T."/>
            <person name="Watanabe T."/>
            <person name="Ryu J.S."/>
            <person name="Kubicek C.P."/>
            <person name="Schmoll M."/>
            <person name="Gaskell J."/>
            <person name="Hammel K.E."/>
            <person name="St John F.J."/>
            <person name="Vanden Wymelenberg A."/>
            <person name="Sabat G."/>
            <person name="Splinter BonDurant S."/>
            <person name="Syed K."/>
            <person name="Yadav J.S."/>
            <person name="Doddapaneni H."/>
            <person name="Subramanian V."/>
            <person name="Lavin J.L."/>
            <person name="Oguiza J.A."/>
            <person name="Perez G."/>
            <person name="Pisabarro A.G."/>
            <person name="Ramirez L."/>
            <person name="Santoyo F."/>
            <person name="Master E."/>
            <person name="Coutinho P.M."/>
            <person name="Henrissat B."/>
            <person name="Lombard V."/>
            <person name="Magnuson J.K."/>
            <person name="Kuees U."/>
            <person name="Hori C."/>
            <person name="Igarashi K."/>
            <person name="Samejima M."/>
            <person name="Held B.W."/>
            <person name="Barry K.W."/>
            <person name="LaButti K.M."/>
            <person name="Lapidus A."/>
            <person name="Lindquist E.A."/>
            <person name="Lucas S.M."/>
            <person name="Riley R."/>
            <person name="Salamov A.A."/>
            <person name="Hoffmeister D."/>
            <person name="Schwenk D."/>
            <person name="Hadar Y."/>
            <person name="Yarden O."/>
            <person name="de Vries R.P."/>
            <person name="Wiebenga A."/>
            <person name="Stenlid J."/>
            <person name="Eastwood D."/>
            <person name="Grigoriev I.V."/>
            <person name="Berka R.M."/>
            <person name="Blanchette R.A."/>
            <person name="Kersten P."/>
            <person name="Martinez A.T."/>
            <person name="Vicuna R."/>
            <person name="Cullen D."/>
        </authorList>
    </citation>
    <scope>NUCLEOTIDE SEQUENCE [LARGE SCALE GENOMIC DNA]</scope>
    <source>
        <strain evidence="1 2">B</strain>
    </source>
</reference>
<name>M2QUY0_CERS8</name>
<dbReference type="HOGENOM" id="CLU_135745_1_0_1"/>
<dbReference type="Proteomes" id="UP000016930">
    <property type="component" value="Unassembled WGS sequence"/>
</dbReference>
<protein>
    <recommendedName>
        <fullName evidence="3">DUF4050 domain-containing protein</fullName>
    </recommendedName>
</protein>
<evidence type="ECO:0000313" key="1">
    <source>
        <dbReference type="EMBL" id="EMD40883.1"/>
    </source>
</evidence>
<proteinExistence type="predicted"/>
<dbReference type="OrthoDB" id="3366194at2759"/>
<accession>M2QUY0</accession>
<dbReference type="AlphaFoldDB" id="M2QUY0"/>